<dbReference type="Proteomes" id="UP000095003">
    <property type="component" value="Unassembled WGS sequence"/>
</dbReference>
<evidence type="ECO:0000256" key="2">
    <source>
        <dbReference type="ARBA" id="ARBA00022448"/>
    </source>
</evidence>
<keyword evidence="3" id="KW-1003">Cell membrane</keyword>
<evidence type="ECO:0000256" key="5">
    <source>
        <dbReference type="ARBA" id="ARBA00022989"/>
    </source>
</evidence>
<feature type="transmembrane region" description="Helical" evidence="7">
    <location>
        <begin position="155"/>
        <end position="173"/>
    </location>
</feature>
<evidence type="ECO:0000313" key="14">
    <source>
        <dbReference type="Proteomes" id="UP000094271"/>
    </source>
</evidence>
<dbReference type="InterPro" id="IPR035906">
    <property type="entry name" value="MetI-like_sf"/>
</dbReference>
<name>A0A1E3UFK4_9FIRM</name>
<dbReference type="AlphaFoldDB" id="A0A1E3UFK4"/>
<proteinExistence type="inferred from homology"/>
<gene>
    <name evidence="9" type="primary">araQ_84</name>
    <name evidence="10" type="synonym">araQ_116</name>
    <name evidence="10" type="ORF">BEH84_05244</name>
    <name evidence="11" type="ORF">BEI59_20960</name>
    <name evidence="9" type="ORF">BEI61_03873</name>
    <name evidence="12" type="ORF">BEI63_01045</name>
</gene>
<comment type="similarity">
    <text evidence="7">Belongs to the binding-protein-dependent transport system permease family.</text>
</comment>
<evidence type="ECO:0000256" key="7">
    <source>
        <dbReference type="RuleBase" id="RU363032"/>
    </source>
</evidence>
<evidence type="ECO:0000256" key="3">
    <source>
        <dbReference type="ARBA" id="ARBA00022475"/>
    </source>
</evidence>
<keyword evidence="2 7" id="KW-0813">Transport</keyword>
<feature type="transmembrane region" description="Helical" evidence="7">
    <location>
        <begin position="110"/>
        <end position="135"/>
    </location>
</feature>
<dbReference type="EMBL" id="MCGI01000006">
    <property type="protein sequence ID" value="ODM07921.1"/>
    <property type="molecule type" value="Genomic_DNA"/>
</dbReference>
<evidence type="ECO:0000256" key="4">
    <source>
        <dbReference type="ARBA" id="ARBA00022692"/>
    </source>
</evidence>
<evidence type="ECO:0000313" key="15">
    <source>
        <dbReference type="Proteomes" id="UP000094869"/>
    </source>
</evidence>
<dbReference type="GeneID" id="93301135"/>
<dbReference type="GO" id="GO:0055085">
    <property type="term" value="P:transmembrane transport"/>
    <property type="evidence" value="ECO:0007669"/>
    <property type="project" value="InterPro"/>
</dbReference>
<reference evidence="12 15" key="2">
    <citation type="submission" date="2016-08" db="EMBL/GenBank/DDBJ databases">
        <title>Characterization of Isolates of Eisenbergiella tayi Derived from Blood Cultures, Using Whole Genome Sequencing.</title>
        <authorList>
            <person name="Bernier A.-M."/>
            <person name="Burdz T."/>
            <person name="Wiebe D."/>
            <person name="Bernard K."/>
        </authorList>
    </citation>
    <scope>NUCLEOTIDE SEQUENCE [LARGE SCALE GENOMIC DNA]</scope>
    <source>
        <strain evidence="12 15">NML120146</strain>
    </source>
</reference>
<dbReference type="EMBL" id="MEHA01000017">
    <property type="protein sequence ID" value="ODR48428.1"/>
    <property type="molecule type" value="Genomic_DNA"/>
</dbReference>
<reference evidence="13 16" key="1">
    <citation type="submission" date="2016-07" db="EMBL/GenBank/DDBJ databases">
        <title>Characterization of isolates of Eisenbergiella tayi derived from blood cultures, using whole genome sequencing.</title>
        <authorList>
            <person name="Burdz T."/>
            <person name="Wiebe D."/>
            <person name="Huynh C."/>
            <person name="Bernard K."/>
        </authorList>
    </citation>
    <scope>NUCLEOTIDE SEQUENCE [LARGE SCALE GENOMIC DNA]</scope>
    <source>
        <strain evidence="9 13">NML 110608</strain>
        <strain evidence="10 16">NML 120489</strain>
    </source>
</reference>
<dbReference type="CDD" id="cd06261">
    <property type="entry name" value="TM_PBP2"/>
    <property type="match status" value="1"/>
</dbReference>
<feature type="transmembrane region" description="Helical" evidence="7">
    <location>
        <begin position="80"/>
        <end position="98"/>
    </location>
</feature>
<dbReference type="GO" id="GO:0005886">
    <property type="term" value="C:plasma membrane"/>
    <property type="evidence" value="ECO:0007669"/>
    <property type="project" value="UniProtKB-SubCell"/>
</dbReference>
<evidence type="ECO:0000313" key="16">
    <source>
        <dbReference type="Proteomes" id="UP000095003"/>
    </source>
</evidence>
<evidence type="ECO:0000313" key="11">
    <source>
        <dbReference type="EMBL" id="ODR48428.1"/>
    </source>
</evidence>
<dbReference type="PROSITE" id="PS50928">
    <property type="entry name" value="ABC_TM1"/>
    <property type="match status" value="1"/>
</dbReference>
<comment type="subcellular location">
    <subcellularLocation>
        <location evidence="1 7">Cell membrane</location>
        <topology evidence="1 7">Multi-pass membrane protein</topology>
    </subcellularLocation>
</comment>
<dbReference type="Pfam" id="PF00528">
    <property type="entry name" value="BPD_transp_1"/>
    <property type="match status" value="1"/>
</dbReference>
<dbReference type="PANTHER" id="PTHR43744:SF6">
    <property type="entry name" value="ABC TRANSPORTER PERMEASE PROTEIN YESQ-RELATED"/>
    <property type="match status" value="1"/>
</dbReference>
<organism evidence="11 14">
    <name type="scientific">Eisenbergiella tayi</name>
    <dbReference type="NCBI Taxonomy" id="1432052"/>
    <lineage>
        <taxon>Bacteria</taxon>
        <taxon>Bacillati</taxon>
        <taxon>Bacillota</taxon>
        <taxon>Clostridia</taxon>
        <taxon>Lachnospirales</taxon>
        <taxon>Lachnospiraceae</taxon>
        <taxon>Eisenbergiella</taxon>
    </lineage>
</organism>
<feature type="transmembrane region" description="Helical" evidence="7">
    <location>
        <begin position="262"/>
        <end position="280"/>
    </location>
</feature>
<dbReference type="EMBL" id="MCGH01000003">
    <property type="protein sequence ID" value="ODM03079.1"/>
    <property type="molecule type" value="Genomic_DNA"/>
</dbReference>
<evidence type="ECO:0000256" key="6">
    <source>
        <dbReference type="ARBA" id="ARBA00023136"/>
    </source>
</evidence>
<reference evidence="11 14" key="3">
    <citation type="submission" date="2016-08" db="EMBL/GenBank/DDBJ databases">
        <authorList>
            <person name="Seilhamer J.J."/>
        </authorList>
    </citation>
    <scope>NUCLEOTIDE SEQUENCE [LARGE SCALE GENOMIC DNA]</scope>
    <source>
        <strain evidence="11 14">NML150140-1</strain>
    </source>
</reference>
<evidence type="ECO:0000313" key="12">
    <source>
        <dbReference type="EMBL" id="ODR61550.1"/>
    </source>
</evidence>
<keyword evidence="4 7" id="KW-0812">Transmembrane</keyword>
<dbReference type="EMBL" id="MEHD01000006">
    <property type="protein sequence ID" value="ODR61550.1"/>
    <property type="molecule type" value="Genomic_DNA"/>
</dbReference>
<feature type="transmembrane region" description="Helical" evidence="7">
    <location>
        <begin position="12"/>
        <end position="33"/>
    </location>
</feature>
<feature type="domain" description="ABC transmembrane type-1" evidence="8">
    <location>
        <begin position="72"/>
        <end position="280"/>
    </location>
</feature>
<evidence type="ECO:0000313" key="13">
    <source>
        <dbReference type="Proteomes" id="UP000094067"/>
    </source>
</evidence>
<dbReference type="PANTHER" id="PTHR43744">
    <property type="entry name" value="ABC TRANSPORTER PERMEASE PROTEIN MG189-RELATED-RELATED"/>
    <property type="match status" value="1"/>
</dbReference>
<sequence length="295" mass="33086">MKKTGKILVRAVWLVFMSAVALIMLFPLIYSVLGGFNTKTEFTSLSRILPIPTKWVMSNYIFAFSTSAIKPLINTFMRTAWYTVIVLVMSTLVGYVMARYEFRFKKTFFAIIIAAQVIPSVLTLIPTFVMVSNIPLVGGNNILGQGGQGLYNNQLMLYLPLSWGYLLWVFLFMQSMKSLPIAFEEAAELDGCGFFRTLLQVVVPMQKPILTVIAVNVSLNTWNDWMTPFLYINSTQKSTLPAYLATLTAQLQNFGEKDYPKLFALATVAIIPPGMIFLFLQKYIVQGIASAGVKE</sequence>
<dbReference type="SUPFAM" id="SSF161098">
    <property type="entry name" value="MetI-like"/>
    <property type="match status" value="1"/>
</dbReference>
<evidence type="ECO:0000313" key="10">
    <source>
        <dbReference type="EMBL" id="ODM07921.1"/>
    </source>
</evidence>
<dbReference type="Proteomes" id="UP000094271">
    <property type="component" value="Unassembled WGS sequence"/>
</dbReference>
<comment type="caution">
    <text evidence="11">The sequence shown here is derived from an EMBL/GenBank/DDBJ whole genome shotgun (WGS) entry which is preliminary data.</text>
</comment>
<evidence type="ECO:0000259" key="8">
    <source>
        <dbReference type="PROSITE" id="PS50928"/>
    </source>
</evidence>
<accession>A0A1E3UFK4</accession>
<evidence type="ECO:0000256" key="1">
    <source>
        <dbReference type="ARBA" id="ARBA00004651"/>
    </source>
</evidence>
<keyword evidence="15" id="KW-1185">Reference proteome</keyword>
<dbReference type="Proteomes" id="UP000094067">
    <property type="component" value="Unassembled WGS sequence"/>
</dbReference>
<protein>
    <submittedName>
        <fullName evidence="9">L-arabinose transport system permease protein AraQ</fullName>
    </submittedName>
</protein>
<evidence type="ECO:0000313" key="9">
    <source>
        <dbReference type="EMBL" id="ODM03079.1"/>
    </source>
</evidence>
<keyword evidence="5 7" id="KW-1133">Transmembrane helix</keyword>
<dbReference type="InterPro" id="IPR000515">
    <property type="entry name" value="MetI-like"/>
</dbReference>
<dbReference type="RefSeq" id="WP_044973265.1">
    <property type="nucleotide sequence ID" value="NZ_BAABXS010000003.1"/>
</dbReference>
<dbReference type="Proteomes" id="UP000094869">
    <property type="component" value="Unassembled WGS sequence"/>
</dbReference>
<dbReference type="Gene3D" id="1.10.3720.10">
    <property type="entry name" value="MetI-like"/>
    <property type="match status" value="1"/>
</dbReference>
<keyword evidence="6 7" id="KW-0472">Membrane</keyword>